<dbReference type="Proteomes" id="UP001241072">
    <property type="component" value="Unassembled WGS sequence"/>
</dbReference>
<sequence>MRLLHRIALALVAVTGLYVGGWAAILPQSFYDSFPGFGFMWIAIDGPFNEHLIRDVGALYLAIGAIAAYAFFWPSVAATRAAGIAWTVFGIPHLYYHLHHLVGLSVLDAIGNVIGVGSSLLLGILLLLPERRRPTVAEPPRD</sequence>
<keyword evidence="3" id="KW-1185">Reference proteome</keyword>
<proteinExistence type="predicted"/>
<evidence type="ECO:0000313" key="2">
    <source>
        <dbReference type="EMBL" id="MDO7882549.1"/>
    </source>
</evidence>
<keyword evidence="1" id="KW-0812">Transmembrane</keyword>
<reference evidence="2 3" key="1">
    <citation type="submission" date="2023-07" db="EMBL/GenBank/DDBJ databases">
        <title>Protaetiibacter sp. nov WY-16 isolated from soil.</title>
        <authorList>
            <person name="Liu B."/>
            <person name="Wan Y."/>
        </authorList>
    </citation>
    <scope>NUCLEOTIDE SEQUENCE [LARGE SCALE GENOMIC DNA]</scope>
    <source>
        <strain evidence="2 3">WY-16</strain>
    </source>
</reference>
<accession>A0ABT9BPN4</accession>
<feature type="transmembrane region" description="Helical" evidence="1">
    <location>
        <begin position="57"/>
        <end position="74"/>
    </location>
</feature>
<keyword evidence="1" id="KW-0472">Membrane</keyword>
<protein>
    <recommendedName>
        <fullName evidence="4">VanZ family protein</fullName>
    </recommendedName>
</protein>
<evidence type="ECO:0000313" key="3">
    <source>
        <dbReference type="Proteomes" id="UP001241072"/>
    </source>
</evidence>
<feature type="transmembrane region" description="Helical" evidence="1">
    <location>
        <begin position="110"/>
        <end position="128"/>
    </location>
</feature>
<keyword evidence="1" id="KW-1133">Transmembrane helix</keyword>
<evidence type="ECO:0000256" key="1">
    <source>
        <dbReference type="SAM" id="Phobius"/>
    </source>
</evidence>
<comment type="caution">
    <text evidence="2">The sequence shown here is derived from an EMBL/GenBank/DDBJ whole genome shotgun (WGS) entry which is preliminary data.</text>
</comment>
<dbReference type="Pfam" id="PF14248">
    <property type="entry name" value="DUF4345"/>
    <property type="match status" value="1"/>
</dbReference>
<name>A0ABT9BPN4_9MICO</name>
<dbReference type="InterPro" id="IPR025597">
    <property type="entry name" value="DUF4345"/>
</dbReference>
<organism evidence="2 3">
    <name type="scientific">Antiquaquibacter soli</name>
    <dbReference type="NCBI Taxonomy" id="3064523"/>
    <lineage>
        <taxon>Bacteria</taxon>
        <taxon>Bacillati</taxon>
        <taxon>Actinomycetota</taxon>
        <taxon>Actinomycetes</taxon>
        <taxon>Micrococcales</taxon>
        <taxon>Microbacteriaceae</taxon>
        <taxon>Antiquaquibacter</taxon>
    </lineage>
</organism>
<evidence type="ECO:0008006" key="4">
    <source>
        <dbReference type="Google" id="ProtNLM"/>
    </source>
</evidence>
<dbReference type="RefSeq" id="WP_305002923.1">
    <property type="nucleotide sequence ID" value="NZ_JAUQUB010000001.1"/>
</dbReference>
<feature type="transmembrane region" description="Helical" evidence="1">
    <location>
        <begin position="81"/>
        <end position="98"/>
    </location>
</feature>
<dbReference type="EMBL" id="JAUQUB010000001">
    <property type="protein sequence ID" value="MDO7882549.1"/>
    <property type="molecule type" value="Genomic_DNA"/>
</dbReference>
<gene>
    <name evidence="2" type="ORF">Q5716_09965</name>
</gene>